<dbReference type="Proteomes" id="UP000838878">
    <property type="component" value="Chromosome 6"/>
</dbReference>
<evidence type="ECO:0000313" key="1">
    <source>
        <dbReference type="EMBL" id="CAH0726893.1"/>
    </source>
</evidence>
<evidence type="ECO:0000313" key="2">
    <source>
        <dbReference type="Proteomes" id="UP000838878"/>
    </source>
</evidence>
<dbReference type="OrthoDB" id="10547413at2759"/>
<accession>A0A8J9VPW4</accession>
<dbReference type="AlphaFoldDB" id="A0A8J9VPW4"/>
<feature type="non-terminal residue" evidence="1">
    <location>
        <position position="86"/>
    </location>
</feature>
<dbReference type="EMBL" id="OV170226">
    <property type="protein sequence ID" value="CAH0726893.1"/>
    <property type="molecule type" value="Genomic_DNA"/>
</dbReference>
<sequence length="86" mass="9793">MHKTTRIPFFPAATNHAISPIVCKSSSQTKSEKALTQTFRASIPPVHPSRLSSGRTSEWRLESRIQQYLDKQSRTVNNPTRIFIPE</sequence>
<reference evidence="1" key="1">
    <citation type="submission" date="2021-12" db="EMBL/GenBank/DDBJ databases">
        <authorList>
            <person name="Martin H S."/>
        </authorList>
    </citation>
    <scope>NUCLEOTIDE SEQUENCE</scope>
</reference>
<organism evidence="1 2">
    <name type="scientific">Brenthis ino</name>
    <name type="common">lesser marbled fritillary</name>
    <dbReference type="NCBI Taxonomy" id="405034"/>
    <lineage>
        <taxon>Eukaryota</taxon>
        <taxon>Metazoa</taxon>
        <taxon>Ecdysozoa</taxon>
        <taxon>Arthropoda</taxon>
        <taxon>Hexapoda</taxon>
        <taxon>Insecta</taxon>
        <taxon>Pterygota</taxon>
        <taxon>Neoptera</taxon>
        <taxon>Endopterygota</taxon>
        <taxon>Lepidoptera</taxon>
        <taxon>Glossata</taxon>
        <taxon>Ditrysia</taxon>
        <taxon>Papilionoidea</taxon>
        <taxon>Nymphalidae</taxon>
        <taxon>Heliconiinae</taxon>
        <taxon>Argynnini</taxon>
        <taxon>Brenthis</taxon>
    </lineage>
</organism>
<protein>
    <submittedName>
        <fullName evidence="1">Uncharacterized protein</fullName>
    </submittedName>
</protein>
<name>A0A8J9VPW4_9NEOP</name>
<proteinExistence type="predicted"/>
<keyword evidence="2" id="KW-1185">Reference proteome</keyword>
<gene>
    <name evidence="1" type="ORF">BINO364_LOCUS12301</name>
</gene>